<keyword evidence="2" id="KW-1185">Reference proteome</keyword>
<dbReference type="Proteomes" id="UP000800096">
    <property type="component" value="Unassembled WGS sequence"/>
</dbReference>
<evidence type="ECO:0000313" key="2">
    <source>
        <dbReference type="Proteomes" id="UP000800096"/>
    </source>
</evidence>
<dbReference type="AlphaFoldDB" id="A0A6A5Q997"/>
<organism evidence="1 2">
    <name type="scientific">Ampelomyces quisqualis</name>
    <name type="common">Powdery mildew agent</name>
    <dbReference type="NCBI Taxonomy" id="50730"/>
    <lineage>
        <taxon>Eukaryota</taxon>
        <taxon>Fungi</taxon>
        <taxon>Dikarya</taxon>
        <taxon>Ascomycota</taxon>
        <taxon>Pezizomycotina</taxon>
        <taxon>Dothideomycetes</taxon>
        <taxon>Pleosporomycetidae</taxon>
        <taxon>Pleosporales</taxon>
        <taxon>Pleosporineae</taxon>
        <taxon>Phaeosphaeriaceae</taxon>
        <taxon>Ampelomyces</taxon>
    </lineage>
</organism>
<protein>
    <recommendedName>
        <fullName evidence="3">F-box domain-containing protein</fullName>
    </recommendedName>
</protein>
<dbReference type="OrthoDB" id="5313288at2759"/>
<sequence length="274" mass="32047">MLSLEDLPLEIVLDILAYTKQSHNENPTQKHPLNECASTNKHFYAIVEEYTRGLLKLHANFTPPKSSKIFSCRKKWLKEYCQFCARKCQRRATFYQSLRCCTKCDKKYFSKLTMTEASRTHHLSKLDLFTPNMLHPSLPPLTLGKYFVMGGQAIMVLESDVLARKAHIHKLLGGQRPELRMRRRPAAHDRITNHYGVHFATACGGWRRTLETTQLPAKKQPRSMESGDKRRKYVRKELNEEWGYMGMERKEDNEPIEFTMSERFGDHGGRVWRL</sequence>
<gene>
    <name evidence="1" type="ORF">BDU57DRAFT_460475</name>
</gene>
<reference evidence="1" key="1">
    <citation type="journal article" date="2020" name="Stud. Mycol.">
        <title>101 Dothideomycetes genomes: a test case for predicting lifestyles and emergence of pathogens.</title>
        <authorList>
            <person name="Haridas S."/>
            <person name="Albert R."/>
            <person name="Binder M."/>
            <person name="Bloem J."/>
            <person name="Labutti K."/>
            <person name="Salamov A."/>
            <person name="Andreopoulos B."/>
            <person name="Baker S."/>
            <person name="Barry K."/>
            <person name="Bills G."/>
            <person name="Bluhm B."/>
            <person name="Cannon C."/>
            <person name="Castanera R."/>
            <person name="Culley D."/>
            <person name="Daum C."/>
            <person name="Ezra D."/>
            <person name="Gonzalez J."/>
            <person name="Henrissat B."/>
            <person name="Kuo A."/>
            <person name="Liang C."/>
            <person name="Lipzen A."/>
            <person name="Lutzoni F."/>
            <person name="Magnuson J."/>
            <person name="Mondo S."/>
            <person name="Nolan M."/>
            <person name="Ohm R."/>
            <person name="Pangilinan J."/>
            <person name="Park H.-J."/>
            <person name="Ramirez L."/>
            <person name="Alfaro M."/>
            <person name="Sun H."/>
            <person name="Tritt A."/>
            <person name="Yoshinaga Y."/>
            <person name="Zwiers L.-H."/>
            <person name="Turgeon B."/>
            <person name="Goodwin S."/>
            <person name="Spatafora J."/>
            <person name="Crous P."/>
            <person name="Grigoriev I."/>
        </authorList>
    </citation>
    <scope>NUCLEOTIDE SEQUENCE</scope>
    <source>
        <strain evidence="1">HMLAC05119</strain>
    </source>
</reference>
<accession>A0A6A5Q997</accession>
<evidence type="ECO:0008006" key="3">
    <source>
        <dbReference type="Google" id="ProtNLM"/>
    </source>
</evidence>
<proteinExistence type="predicted"/>
<name>A0A6A5Q997_AMPQU</name>
<dbReference type="EMBL" id="ML979142">
    <property type="protein sequence ID" value="KAF1911922.1"/>
    <property type="molecule type" value="Genomic_DNA"/>
</dbReference>
<evidence type="ECO:0000313" key="1">
    <source>
        <dbReference type="EMBL" id="KAF1911922.1"/>
    </source>
</evidence>